<evidence type="ECO:0000256" key="5">
    <source>
        <dbReference type="ARBA" id="ARBA00022840"/>
    </source>
</evidence>
<dbReference type="InterPro" id="IPR016151">
    <property type="entry name" value="DNA_mismatch_repair_MutS_N"/>
</dbReference>
<evidence type="ECO:0000256" key="9">
    <source>
        <dbReference type="HAMAP-Rule" id="MF_00096"/>
    </source>
</evidence>
<dbReference type="NCBIfam" id="NF003810">
    <property type="entry name" value="PRK05399.1"/>
    <property type="match status" value="1"/>
</dbReference>
<feature type="coiled-coil region" evidence="11">
    <location>
        <begin position="519"/>
        <end position="553"/>
    </location>
</feature>
<sequence>MTTAPKDLSSHTPMMRQYLTIKAEFPHILIFYRMGDFYELFFDDAKKASDLLDISLTARGKTGGNAIPMAGVPYHAVENYLAKLVSLGESVAICEQIGDPATSKGPVERKVVRVITPGTVSDEALLTDRQDNLIVAIVDNQSPKAKLKTSSAPAFGLAYLDMASGRFVLTEPQTNEQLQAELQRLSPAELLYSESLQDFSLIENRKGLRRRPEWEFDLETAISLLNKQFDTKALTGFGVDDKPLGLAAAGCLFQYVKDTQRTALPHIRSIICESANKGVVLDAATRRNLELTQNLQGGLDNTLAAILDKSSTPMGSRLLKRWLHFPLRDLKILNNRQNTVSDIIRLDLITPIQPLLKGLGDIERIVSRIALGSARPRDFARLRHALQQMPELQNELKSELKSELTELHTSDSATNYLSTIAQQSQPMPQLQGLLEHAIVENPPVLIRDGGVIAPGYNSELDVLRDLSDGATEFLAQLEQREKERTGIHSLKVGYNRVHGFFIEMSRTAAVDVPDDYIRRQTLKNNERFITEELKQHEEKVLSAQSKFLALEKSLYQELFDKVLPDLAQLQQLSQAIAELDVLTTFAERALALNYIKPSLVKEPGISIDAGRHVVVEQMTNDAFIANPVSLTDQRKMLIITGPNMGGKSTYMRQTALIVLLAHIGCYVPADSATIGLVDRIFTRIGASDDLASGRSTFMVEMTETANILHNATDKSLVLLDEIGRGTSTYDGLSLAWACAEMLALKTKAFTLFATHYFELTMLAEQIPSLANVHLDAMEHDDNIVFMHAVQEGAASKSFGLQVAQLAGVPKTVIKRAKQRLSELEQQQTPSVLPAPIQNDAFEQLSFAPEEHSVLTTLIDTDINELSPRQALDLLFTLKEQI</sequence>
<evidence type="ECO:0000256" key="11">
    <source>
        <dbReference type="SAM" id="Coils"/>
    </source>
</evidence>
<dbReference type="InterPro" id="IPR007860">
    <property type="entry name" value="DNA_mmatch_repair_MutS_con_dom"/>
</dbReference>
<dbReference type="Pfam" id="PF00488">
    <property type="entry name" value="MutS_V"/>
    <property type="match status" value="1"/>
</dbReference>
<dbReference type="FunFam" id="3.40.1170.10:FF:000001">
    <property type="entry name" value="DNA mismatch repair protein MutS"/>
    <property type="match status" value="1"/>
</dbReference>
<dbReference type="InterPro" id="IPR007861">
    <property type="entry name" value="DNA_mismatch_repair_MutS_clamp"/>
</dbReference>
<reference evidence="14" key="1">
    <citation type="journal article" date="2017" name="Proc. Natl. Acad. Sci. U.S.A.">
        <title>Simulation of Deepwater Horizon oil plume reveals substrate specialization within a complex community of hydrocarbon degraders.</title>
        <authorList>
            <person name="Hu P."/>
            <person name="Dubinsky E.A."/>
            <person name="Probst A.J."/>
            <person name="Wang J."/>
            <person name="Sieber C.M.K."/>
            <person name="Tom L.M."/>
            <person name="Gardinali P."/>
            <person name="Banfield J.F."/>
            <person name="Atlas R.M."/>
            <person name="Andersen G.L."/>
        </authorList>
    </citation>
    <scope>NUCLEOTIDE SEQUENCE [LARGE SCALE GENOMIC DNA]</scope>
</reference>
<evidence type="ECO:0000256" key="8">
    <source>
        <dbReference type="ARBA" id="ARBA00024647"/>
    </source>
</evidence>
<organism evidence="13 14">
    <name type="scientific">Colwellia psychrerythraea</name>
    <name type="common">Vibrio psychroerythus</name>
    <dbReference type="NCBI Taxonomy" id="28229"/>
    <lineage>
        <taxon>Bacteria</taxon>
        <taxon>Pseudomonadati</taxon>
        <taxon>Pseudomonadota</taxon>
        <taxon>Gammaproteobacteria</taxon>
        <taxon>Alteromonadales</taxon>
        <taxon>Colwelliaceae</taxon>
        <taxon>Colwellia</taxon>
    </lineage>
</organism>
<keyword evidence="3 9" id="KW-0547">Nucleotide-binding</keyword>
<dbReference type="GO" id="GO:0005829">
    <property type="term" value="C:cytosol"/>
    <property type="evidence" value="ECO:0007669"/>
    <property type="project" value="TreeGrafter"/>
</dbReference>
<dbReference type="PANTHER" id="PTHR11361">
    <property type="entry name" value="DNA MISMATCH REPAIR PROTEIN MUTS FAMILY MEMBER"/>
    <property type="match status" value="1"/>
</dbReference>
<dbReference type="GO" id="GO:0140664">
    <property type="term" value="F:ATP-dependent DNA damage sensor activity"/>
    <property type="evidence" value="ECO:0007669"/>
    <property type="project" value="InterPro"/>
</dbReference>
<dbReference type="Proteomes" id="UP000243053">
    <property type="component" value="Unassembled WGS sequence"/>
</dbReference>
<dbReference type="Gene3D" id="3.40.50.300">
    <property type="entry name" value="P-loop containing nucleotide triphosphate hydrolases"/>
    <property type="match status" value="1"/>
</dbReference>
<evidence type="ECO:0000256" key="7">
    <source>
        <dbReference type="ARBA" id="ARBA00023204"/>
    </source>
</evidence>
<accession>A0A1Y5EJP3</accession>
<name>A0A1Y5EJP3_COLPS</name>
<dbReference type="PROSITE" id="PS00486">
    <property type="entry name" value="DNA_MISMATCH_REPAIR_2"/>
    <property type="match status" value="1"/>
</dbReference>
<dbReference type="SUPFAM" id="SSF48334">
    <property type="entry name" value="DNA repair protein MutS, domain III"/>
    <property type="match status" value="1"/>
</dbReference>
<keyword evidence="7 9" id="KW-0234">DNA repair</keyword>
<protein>
    <recommendedName>
        <fullName evidence="2 9">DNA mismatch repair protein MutS</fullName>
    </recommendedName>
</protein>
<dbReference type="FunFam" id="1.10.1420.10:FF:000002">
    <property type="entry name" value="DNA mismatch repair protein MutS"/>
    <property type="match status" value="1"/>
</dbReference>
<keyword evidence="5 9" id="KW-0067">ATP-binding</keyword>
<comment type="caution">
    <text evidence="13">The sequence shown here is derived from an EMBL/GenBank/DDBJ whole genome shotgun (WGS) entry which is preliminary data.</text>
</comment>
<dbReference type="Pfam" id="PF01624">
    <property type="entry name" value="MutS_I"/>
    <property type="match status" value="1"/>
</dbReference>
<evidence type="ECO:0000256" key="4">
    <source>
        <dbReference type="ARBA" id="ARBA00022763"/>
    </source>
</evidence>
<evidence type="ECO:0000259" key="12">
    <source>
        <dbReference type="PROSITE" id="PS00486"/>
    </source>
</evidence>
<dbReference type="AlphaFoldDB" id="A0A1Y5EJP3"/>
<dbReference type="InterPro" id="IPR036678">
    <property type="entry name" value="MutS_con_dom_sf"/>
</dbReference>
<dbReference type="SMART" id="SM00534">
    <property type="entry name" value="MUTSac"/>
    <property type="match status" value="1"/>
</dbReference>
<dbReference type="GO" id="GO:0030983">
    <property type="term" value="F:mismatched DNA binding"/>
    <property type="evidence" value="ECO:0007669"/>
    <property type="project" value="InterPro"/>
</dbReference>
<dbReference type="GO" id="GO:0005524">
    <property type="term" value="F:ATP binding"/>
    <property type="evidence" value="ECO:0007669"/>
    <property type="project" value="UniProtKB-UniRule"/>
</dbReference>
<dbReference type="Gene3D" id="1.10.1420.10">
    <property type="match status" value="2"/>
</dbReference>
<dbReference type="Pfam" id="PF05188">
    <property type="entry name" value="MutS_II"/>
    <property type="match status" value="1"/>
</dbReference>
<evidence type="ECO:0000313" key="14">
    <source>
        <dbReference type="Proteomes" id="UP000243053"/>
    </source>
</evidence>
<dbReference type="HAMAP" id="MF_00096">
    <property type="entry name" value="MutS"/>
    <property type="match status" value="1"/>
</dbReference>
<comment type="function">
    <text evidence="8 9">This protein is involved in the repair of mismatches in DNA. It is possible that it carries out the mismatch recognition step. This protein has a weak ATPase activity.</text>
</comment>
<feature type="binding site" evidence="9">
    <location>
        <begin position="641"/>
        <end position="648"/>
    </location>
    <ligand>
        <name>ATP</name>
        <dbReference type="ChEBI" id="CHEBI:30616"/>
    </ligand>
</feature>
<dbReference type="InterPro" id="IPR017261">
    <property type="entry name" value="DNA_mismatch_repair_MutS/MSH"/>
</dbReference>
<dbReference type="SMART" id="SM00533">
    <property type="entry name" value="MUTSd"/>
    <property type="match status" value="1"/>
</dbReference>
<dbReference type="SUPFAM" id="SSF53150">
    <property type="entry name" value="DNA repair protein MutS, domain II"/>
    <property type="match status" value="1"/>
</dbReference>
<gene>
    <name evidence="9" type="primary">mutS</name>
    <name evidence="13" type="ORF">A9Q75_09055</name>
</gene>
<keyword evidence="11" id="KW-0175">Coiled coil</keyword>
<dbReference type="InterPro" id="IPR000432">
    <property type="entry name" value="DNA_mismatch_repair_MutS_C"/>
</dbReference>
<dbReference type="InterPro" id="IPR005748">
    <property type="entry name" value="DNA_mismatch_repair_MutS"/>
</dbReference>
<dbReference type="InterPro" id="IPR007695">
    <property type="entry name" value="DNA_mismatch_repair_MutS-lik_N"/>
</dbReference>
<dbReference type="EMBL" id="MAAF01000056">
    <property type="protein sequence ID" value="OUR80817.1"/>
    <property type="molecule type" value="Genomic_DNA"/>
</dbReference>
<evidence type="ECO:0000256" key="1">
    <source>
        <dbReference type="ARBA" id="ARBA00006271"/>
    </source>
</evidence>
<dbReference type="Gene3D" id="6.10.140.430">
    <property type="match status" value="1"/>
</dbReference>
<dbReference type="Gene3D" id="3.40.1170.10">
    <property type="entry name" value="DNA repair protein MutS, domain I"/>
    <property type="match status" value="1"/>
</dbReference>
<dbReference type="Pfam" id="PF05190">
    <property type="entry name" value="MutS_IV"/>
    <property type="match status" value="1"/>
</dbReference>
<evidence type="ECO:0000313" key="13">
    <source>
        <dbReference type="EMBL" id="OUR80817.1"/>
    </source>
</evidence>
<dbReference type="PANTHER" id="PTHR11361:SF34">
    <property type="entry name" value="DNA MISMATCH REPAIR PROTEIN MSH1, MITOCHONDRIAL"/>
    <property type="match status" value="1"/>
</dbReference>
<dbReference type="SUPFAM" id="SSF55271">
    <property type="entry name" value="DNA repair protein MutS, domain I"/>
    <property type="match status" value="1"/>
</dbReference>
<dbReference type="GO" id="GO:0006298">
    <property type="term" value="P:mismatch repair"/>
    <property type="evidence" value="ECO:0007669"/>
    <property type="project" value="UniProtKB-UniRule"/>
</dbReference>
<dbReference type="CDD" id="cd03284">
    <property type="entry name" value="ABC_MutS1"/>
    <property type="match status" value="1"/>
</dbReference>
<dbReference type="NCBIfam" id="TIGR01070">
    <property type="entry name" value="mutS1"/>
    <property type="match status" value="1"/>
</dbReference>
<dbReference type="InterPro" id="IPR045076">
    <property type="entry name" value="MutS"/>
</dbReference>
<keyword evidence="6 9" id="KW-0238">DNA-binding</keyword>
<evidence type="ECO:0000256" key="3">
    <source>
        <dbReference type="ARBA" id="ARBA00022741"/>
    </source>
</evidence>
<dbReference type="SUPFAM" id="SSF52540">
    <property type="entry name" value="P-loop containing nucleoside triphosphate hydrolases"/>
    <property type="match status" value="1"/>
</dbReference>
<dbReference type="Gene3D" id="3.30.420.110">
    <property type="entry name" value="MutS, connector domain"/>
    <property type="match status" value="1"/>
</dbReference>
<dbReference type="FunFam" id="3.40.50.300:FF:000283">
    <property type="entry name" value="DNA mismatch repair protein MutS"/>
    <property type="match status" value="1"/>
</dbReference>
<keyword evidence="4 9" id="KW-0227">DNA damage</keyword>
<dbReference type="InterPro" id="IPR007696">
    <property type="entry name" value="DNA_mismatch_repair_MutS_core"/>
</dbReference>
<dbReference type="PIRSF" id="PIRSF037677">
    <property type="entry name" value="DNA_mis_repair_Msh6"/>
    <property type="match status" value="1"/>
</dbReference>
<dbReference type="InterPro" id="IPR027417">
    <property type="entry name" value="P-loop_NTPase"/>
</dbReference>
<dbReference type="Pfam" id="PF05192">
    <property type="entry name" value="MutS_III"/>
    <property type="match status" value="1"/>
</dbReference>
<evidence type="ECO:0000256" key="10">
    <source>
        <dbReference type="RuleBase" id="RU003756"/>
    </source>
</evidence>
<comment type="similarity">
    <text evidence="1 9 10">Belongs to the DNA mismatch repair MutS family.</text>
</comment>
<dbReference type="InterPro" id="IPR036187">
    <property type="entry name" value="DNA_mismatch_repair_MutS_sf"/>
</dbReference>
<evidence type="ECO:0000256" key="2">
    <source>
        <dbReference type="ARBA" id="ARBA00021982"/>
    </source>
</evidence>
<proteinExistence type="inferred from homology"/>
<evidence type="ECO:0000256" key="6">
    <source>
        <dbReference type="ARBA" id="ARBA00023125"/>
    </source>
</evidence>
<dbReference type="GO" id="GO:0003684">
    <property type="term" value="F:damaged DNA binding"/>
    <property type="evidence" value="ECO:0007669"/>
    <property type="project" value="UniProtKB-UniRule"/>
</dbReference>
<feature type="domain" description="DNA mismatch repair proteins mutS family" evidence="12">
    <location>
        <begin position="715"/>
        <end position="731"/>
    </location>
</feature>